<name>A0ABD4TFL7_9EURY</name>
<evidence type="ECO:0000313" key="2">
    <source>
        <dbReference type="Proteomes" id="UP001524383"/>
    </source>
</evidence>
<comment type="caution">
    <text evidence="1">The sequence shown here is derived from an EMBL/GenBank/DDBJ whole genome shotgun (WGS) entry which is preliminary data.</text>
</comment>
<dbReference type="Proteomes" id="UP001524383">
    <property type="component" value="Unassembled WGS sequence"/>
</dbReference>
<organism evidence="1 2">
    <name type="scientific">Methanocalculus taiwanensis</name>
    <dbReference type="NCBI Taxonomy" id="106207"/>
    <lineage>
        <taxon>Archaea</taxon>
        <taxon>Methanobacteriati</taxon>
        <taxon>Methanobacteriota</taxon>
        <taxon>Stenosarchaea group</taxon>
        <taxon>Methanomicrobia</taxon>
        <taxon>Methanomicrobiales</taxon>
        <taxon>Methanocalculaceae</taxon>
        <taxon>Methanocalculus</taxon>
    </lineage>
</organism>
<evidence type="ECO:0000313" key="1">
    <source>
        <dbReference type="EMBL" id="MCQ1537769.1"/>
    </source>
</evidence>
<reference evidence="1 2" key="1">
    <citation type="submission" date="2019-08" db="EMBL/GenBank/DDBJ databases">
        <authorList>
            <person name="Chen S.-C."/>
            <person name="Lai M.-C."/>
            <person name="You Y.-T."/>
        </authorList>
    </citation>
    <scope>NUCLEOTIDE SEQUENCE [LARGE SCALE GENOMIC DNA]</scope>
    <source>
        <strain evidence="1 2">P2F9704a</strain>
    </source>
</reference>
<dbReference type="EMBL" id="VOTZ01000003">
    <property type="protein sequence ID" value="MCQ1537769.1"/>
    <property type="molecule type" value="Genomic_DNA"/>
</dbReference>
<keyword evidence="2" id="KW-1185">Reference proteome</keyword>
<dbReference type="RefSeq" id="WP_255331686.1">
    <property type="nucleotide sequence ID" value="NZ_VOTZ01000003.1"/>
</dbReference>
<sequence>MVIQFSEEALFILNVLYKRRNLSPHRGFHSEKLRDLYNKRFPEKRYLPYKDAIKNLKNAGYITVIKKAEDKFYISNINGAIKALRSHGYISDDGLL</sequence>
<gene>
    <name evidence="1" type="ORF">FTO68_02015</name>
</gene>
<protein>
    <submittedName>
        <fullName evidence="1">Uncharacterized protein</fullName>
    </submittedName>
</protein>
<accession>A0ABD4TFL7</accession>
<proteinExistence type="predicted"/>
<dbReference type="AlphaFoldDB" id="A0ABD4TFL7"/>